<reference evidence="2" key="1">
    <citation type="submission" date="2018-05" db="EMBL/GenBank/DDBJ databases">
        <authorList>
            <person name="Lanie J.A."/>
            <person name="Ng W.-L."/>
            <person name="Kazmierczak K.M."/>
            <person name="Andrzejewski T.M."/>
            <person name="Davidsen T.M."/>
            <person name="Wayne K.J."/>
            <person name="Tettelin H."/>
            <person name="Glass J.I."/>
            <person name="Rusch D."/>
            <person name="Podicherti R."/>
            <person name="Tsui H.-C.T."/>
            <person name="Winkler M.E."/>
        </authorList>
    </citation>
    <scope>NUCLEOTIDE SEQUENCE</scope>
</reference>
<accession>A0A382JR26</accession>
<sequence>RNSPTSSSAQSSPTRWASRVRWLSTRNS</sequence>
<feature type="compositionally biased region" description="Low complexity" evidence="1">
    <location>
        <begin position="1"/>
        <end position="17"/>
    </location>
</feature>
<dbReference type="EMBL" id="UINC01075521">
    <property type="protein sequence ID" value="SVC13782.1"/>
    <property type="molecule type" value="Genomic_DNA"/>
</dbReference>
<evidence type="ECO:0000256" key="1">
    <source>
        <dbReference type="SAM" id="MobiDB-lite"/>
    </source>
</evidence>
<dbReference type="AlphaFoldDB" id="A0A382JR26"/>
<proteinExistence type="predicted"/>
<gene>
    <name evidence="2" type="ORF">METZ01_LOCUS266636</name>
</gene>
<feature type="non-terminal residue" evidence="2">
    <location>
        <position position="28"/>
    </location>
</feature>
<evidence type="ECO:0000313" key="2">
    <source>
        <dbReference type="EMBL" id="SVC13782.1"/>
    </source>
</evidence>
<protein>
    <submittedName>
        <fullName evidence="2">Uncharacterized protein</fullName>
    </submittedName>
</protein>
<feature type="non-terminal residue" evidence="2">
    <location>
        <position position="1"/>
    </location>
</feature>
<feature type="region of interest" description="Disordered" evidence="1">
    <location>
        <begin position="1"/>
        <end position="28"/>
    </location>
</feature>
<organism evidence="2">
    <name type="scientific">marine metagenome</name>
    <dbReference type="NCBI Taxonomy" id="408172"/>
    <lineage>
        <taxon>unclassified sequences</taxon>
        <taxon>metagenomes</taxon>
        <taxon>ecological metagenomes</taxon>
    </lineage>
</organism>
<name>A0A382JR26_9ZZZZ</name>